<evidence type="ECO:0000313" key="1">
    <source>
        <dbReference type="EMBL" id="VDD87241.1"/>
    </source>
</evidence>
<sequence length="112" mass="13586">MIRGIKEYVGKRRSTKVLVRVGNKLAMKERLLADVVNIRQEESYRQRIRNDLIVDERNEKKLPSNEYLIKWKNGIQRKTEESAEMSLRAEHVQEMFKMVFRKAKSWKNHWLR</sequence>
<proteinExistence type="predicted"/>
<dbReference type="WBParaSite" id="EVEC_0000267601-mRNA-1">
    <property type="protein sequence ID" value="EVEC_0000267601-mRNA-1"/>
    <property type="gene ID" value="EVEC_0000267601"/>
</dbReference>
<keyword evidence="2" id="KW-1185">Reference proteome</keyword>
<reference evidence="3" key="1">
    <citation type="submission" date="2017-02" db="UniProtKB">
        <authorList>
            <consortium name="WormBaseParasite"/>
        </authorList>
    </citation>
    <scope>IDENTIFICATION</scope>
</reference>
<reference evidence="1 2" key="2">
    <citation type="submission" date="2018-10" db="EMBL/GenBank/DDBJ databases">
        <authorList>
            <consortium name="Pathogen Informatics"/>
        </authorList>
    </citation>
    <scope>NUCLEOTIDE SEQUENCE [LARGE SCALE GENOMIC DNA]</scope>
</reference>
<evidence type="ECO:0000313" key="3">
    <source>
        <dbReference type="WBParaSite" id="EVEC_0000267601-mRNA-1"/>
    </source>
</evidence>
<evidence type="ECO:0000313" key="2">
    <source>
        <dbReference type="Proteomes" id="UP000274131"/>
    </source>
</evidence>
<dbReference type="EMBL" id="UXUI01007370">
    <property type="protein sequence ID" value="VDD87241.1"/>
    <property type="molecule type" value="Genomic_DNA"/>
</dbReference>
<accession>A0A0N4UYL8</accession>
<dbReference type="AlphaFoldDB" id="A0A0N4UYL8"/>
<name>A0A0N4UYL8_ENTVE</name>
<gene>
    <name evidence="1" type="ORF">EVEC_LOCUS2384</name>
</gene>
<dbReference type="Proteomes" id="UP000274131">
    <property type="component" value="Unassembled WGS sequence"/>
</dbReference>
<protein>
    <submittedName>
        <fullName evidence="1 3">Uncharacterized protein</fullName>
    </submittedName>
</protein>
<organism evidence="3">
    <name type="scientific">Enterobius vermicularis</name>
    <name type="common">Human pinworm</name>
    <dbReference type="NCBI Taxonomy" id="51028"/>
    <lineage>
        <taxon>Eukaryota</taxon>
        <taxon>Metazoa</taxon>
        <taxon>Ecdysozoa</taxon>
        <taxon>Nematoda</taxon>
        <taxon>Chromadorea</taxon>
        <taxon>Rhabditida</taxon>
        <taxon>Spirurina</taxon>
        <taxon>Oxyuridomorpha</taxon>
        <taxon>Oxyuroidea</taxon>
        <taxon>Oxyuridae</taxon>
        <taxon>Enterobius</taxon>
    </lineage>
</organism>